<evidence type="ECO:0000313" key="9">
    <source>
        <dbReference type="Proteomes" id="UP000196239"/>
    </source>
</evidence>
<dbReference type="PANTHER" id="PTHR21058:SF0">
    <property type="entry name" value="6,7-DIMETHYL-8-RIBITYLLUMAZINE SYNTHASE"/>
    <property type="match status" value="1"/>
</dbReference>
<dbReference type="AlphaFoldDB" id="A0A128A5W4"/>
<gene>
    <name evidence="8" type="primary">ribH</name>
    <name evidence="8" type="ORF">NDEV_1969</name>
</gene>
<dbReference type="Gene3D" id="3.40.50.960">
    <property type="entry name" value="Lumazine/riboflavin synthase"/>
    <property type="match status" value="1"/>
</dbReference>
<dbReference type="EMBL" id="LN890280">
    <property type="protein sequence ID" value="CUR52731.1"/>
    <property type="molecule type" value="Genomic_DNA"/>
</dbReference>
<name>A0A128A5W4_9ARCH</name>
<dbReference type="EC" id="2.5.1.78" evidence="3 7"/>
<evidence type="ECO:0000256" key="6">
    <source>
        <dbReference type="ARBA" id="ARBA00048785"/>
    </source>
</evidence>
<dbReference type="GO" id="GO:0000906">
    <property type="term" value="F:6,7-dimethyl-8-ribityllumazine synthase activity"/>
    <property type="evidence" value="ECO:0007669"/>
    <property type="project" value="UniProtKB-UniRule"/>
</dbReference>
<dbReference type="Proteomes" id="UP000196239">
    <property type="component" value="Chromosome 1"/>
</dbReference>
<comment type="pathway">
    <text evidence="1">Cofactor biosynthesis; riboflavin biosynthesis; riboflavin from 2-hydroxy-3-oxobutyl phosphate and 5-amino-6-(D-ribitylamino)uracil: step 1/2.</text>
</comment>
<evidence type="ECO:0000256" key="5">
    <source>
        <dbReference type="ARBA" id="ARBA00022679"/>
    </source>
</evidence>
<dbReference type="PANTHER" id="PTHR21058">
    <property type="entry name" value="6,7-DIMETHYL-8-RIBITYLLUMAZINE SYNTHASE DMRL SYNTHASE LUMAZINE SYNTHASE"/>
    <property type="match status" value="1"/>
</dbReference>
<proteinExistence type="inferred from homology"/>
<dbReference type="NCBIfam" id="TIGR00114">
    <property type="entry name" value="lumazine-synth"/>
    <property type="match status" value="1"/>
</dbReference>
<keyword evidence="9" id="KW-1185">Reference proteome</keyword>
<dbReference type="KEGG" id="ndv:NDEV_1969"/>
<evidence type="ECO:0000313" key="8">
    <source>
        <dbReference type="EMBL" id="CUR52731.1"/>
    </source>
</evidence>
<dbReference type="InterPro" id="IPR036467">
    <property type="entry name" value="LS/RS_sf"/>
</dbReference>
<evidence type="ECO:0000256" key="4">
    <source>
        <dbReference type="ARBA" id="ARBA00022619"/>
    </source>
</evidence>
<sequence length="138" mass="15159">MNIAIVVAEFNSEITSKMLDLAIEKASVLKLNVKYTAKVPGVFDMPLIIDTLLQRKDIDAVVTLGAVIQGQTKHDELISHVTAKAIADLSIKHQKPVTLGITGPGMSDRQAHQRIRPVAERAVEAVKKLSEELEKIRK</sequence>
<dbReference type="InterPro" id="IPR034964">
    <property type="entry name" value="LS"/>
</dbReference>
<comment type="catalytic activity">
    <reaction evidence="6">
        <text>(2S)-2-hydroxy-3-oxobutyl phosphate + 5-amino-6-(D-ribitylamino)uracil = 6,7-dimethyl-8-(1-D-ribityl)lumazine + phosphate + 2 H2O + H(+)</text>
        <dbReference type="Rhea" id="RHEA:26152"/>
        <dbReference type="ChEBI" id="CHEBI:15377"/>
        <dbReference type="ChEBI" id="CHEBI:15378"/>
        <dbReference type="ChEBI" id="CHEBI:15934"/>
        <dbReference type="ChEBI" id="CHEBI:43474"/>
        <dbReference type="ChEBI" id="CHEBI:58201"/>
        <dbReference type="ChEBI" id="CHEBI:58830"/>
        <dbReference type="EC" id="2.5.1.78"/>
    </reaction>
</comment>
<evidence type="ECO:0000256" key="7">
    <source>
        <dbReference type="NCBIfam" id="TIGR00114"/>
    </source>
</evidence>
<reference evidence="9" key="1">
    <citation type="submission" date="2015-10" db="EMBL/GenBank/DDBJ databases">
        <authorList>
            <person name="Lehtovirta-Morley L.E."/>
            <person name="Vieille C."/>
        </authorList>
    </citation>
    <scope>NUCLEOTIDE SEQUENCE [LARGE SCALE GENOMIC DNA]</scope>
</reference>
<evidence type="ECO:0000256" key="3">
    <source>
        <dbReference type="ARBA" id="ARBA00012664"/>
    </source>
</evidence>
<dbReference type="InterPro" id="IPR002180">
    <property type="entry name" value="LS/RS"/>
</dbReference>
<protein>
    <recommendedName>
        <fullName evidence="3 7">6,7-dimethyl-8-ribityllumazine synthase</fullName>
        <ecNumber evidence="3 7">2.5.1.78</ecNumber>
    </recommendedName>
</protein>
<keyword evidence="5 8" id="KW-0808">Transferase</keyword>
<evidence type="ECO:0000256" key="1">
    <source>
        <dbReference type="ARBA" id="ARBA00004917"/>
    </source>
</evidence>
<comment type="similarity">
    <text evidence="2">Belongs to the DMRL synthase family.</text>
</comment>
<evidence type="ECO:0000256" key="2">
    <source>
        <dbReference type="ARBA" id="ARBA00007424"/>
    </source>
</evidence>
<dbReference type="GO" id="GO:0009349">
    <property type="term" value="C:riboflavin synthase complex"/>
    <property type="evidence" value="ECO:0007669"/>
    <property type="project" value="UniProtKB-UniRule"/>
</dbReference>
<dbReference type="UniPathway" id="UPA00275">
    <property type="reaction ID" value="UER00404"/>
</dbReference>
<dbReference type="GO" id="GO:0009231">
    <property type="term" value="P:riboflavin biosynthetic process"/>
    <property type="evidence" value="ECO:0007669"/>
    <property type="project" value="UniProtKB-UniPathway"/>
</dbReference>
<dbReference type="Pfam" id="PF00885">
    <property type="entry name" value="DMRL_synthase"/>
    <property type="match status" value="1"/>
</dbReference>
<dbReference type="FunFam" id="3.40.50.960:FF:000003">
    <property type="entry name" value="6,7-dimethyl-8-ribityllumazine synthase"/>
    <property type="match status" value="1"/>
</dbReference>
<keyword evidence="4" id="KW-0686">Riboflavin biosynthesis</keyword>
<organism evidence="8 9">
    <name type="scientific">Nitrosotalea devaniterrae</name>
    <dbReference type="NCBI Taxonomy" id="1078905"/>
    <lineage>
        <taxon>Archaea</taxon>
        <taxon>Nitrososphaerota</taxon>
        <taxon>Nitrososphaeria</taxon>
        <taxon>Nitrosotaleales</taxon>
        <taxon>Nitrosotaleaceae</taxon>
        <taxon>Nitrosotalea</taxon>
    </lineage>
</organism>
<accession>A0A128A5W4</accession>
<dbReference type="CDD" id="cd09211">
    <property type="entry name" value="Lumazine_synthase_archaeal"/>
    <property type="match status" value="1"/>
</dbReference>
<dbReference type="SUPFAM" id="SSF52121">
    <property type="entry name" value="Lumazine synthase"/>
    <property type="match status" value="1"/>
</dbReference>